<dbReference type="OrthoDB" id="7667870at2"/>
<sequence>MTDNADTGNSVVVTVGCDPVAEVFIKETDNGNLFVVVRPADPTAKPLDFDGVFFDLSDDSTLGSLNFSPEPNTGSIFSPVTSVQAAADSVNSLSNGAQVAQDYDIGVQFGTVDGSTQGEVPQANFTLFSDDGPLSLSDLDLDSFAVVVDSDGGNGQVLTTGDTPDADPVFVSTEVLFDDFDDIYTPSDSSIVESNDGWVAAYDKLVTNGANDGTLTFNEVATEGPVSLTLDLTTHNTYVFENSGQYADSLRIEVRLDNGEWVLLDEYQVNDAGTALVGSETGQSFDTSGATVTYSGGVLDDVSDTAQFRIVSDISANNEVIKVDNVSVTATQEVDGVPAQPVETVLLSEDFEDINDPAQSDAIVRDGRWDVRDGELVTDGHNDGVLRLAPVEAEGDVEISFDARVNDPSLFENGGAYGDKLLLQVRLDDGSWTTLDKFEVNADGTALVGDRTGNEIVQDDTSLTYQGGILDDVSGEVEFRFVSKISASNEQITLDNIEVTATQDAVVTEPHDPNTVMVDFDDASAGDVVADQFQGVTVSAQRNGDADDSENDAMIFDTNAPTGGDTDLSFSDQGNAVIISEDNDSSDPDDNAGGGTISFDFEVPSEVVSLNILDVEEAGGSVDLFNADGDLLQSLDIPATGDNSLFTLDINVAGVSAFDVNLVGSGAVDDLKYIPEGGDNDKAGQYDVEYIAGVPLVELPEEETPDDADEDDLLLA</sequence>
<proteinExistence type="predicted"/>
<name>A0A1G5QR35_9RHOB</name>
<organism evidence="1 2">
    <name type="scientific">Epibacterium ulvae</name>
    <dbReference type="NCBI Taxonomy" id="1156985"/>
    <lineage>
        <taxon>Bacteria</taxon>
        <taxon>Pseudomonadati</taxon>
        <taxon>Pseudomonadota</taxon>
        <taxon>Alphaproteobacteria</taxon>
        <taxon>Rhodobacterales</taxon>
        <taxon>Roseobacteraceae</taxon>
        <taxon>Epibacterium</taxon>
    </lineage>
</organism>
<dbReference type="RefSeq" id="WP_090218566.1">
    <property type="nucleotide sequence ID" value="NZ_FMWG01000005.1"/>
</dbReference>
<dbReference type="AlphaFoldDB" id="A0A1G5QR35"/>
<gene>
    <name evidence="1" type="ORF">SAMN04488118_105205</name>
</gene>
<accession>A0A1G5QR35</accession>
<evidence type="ECO:0000313" key="1">
    <source>
        <dbReference type="EMBL" id="SCZ64217.1"/>
    </source>
</evidence>
<dbReference type="STRING" id="1156985.SAMN04488118_105205"/>
<dbReference type="EMBL" id="FMWG01000005">
    <property type="protein sequence ID" value="SCZ64217.1"/>
    <property type="molecule type" value="Genomic_DNA"/>
</dbReference>
<dbReference type="Proteomes" id="UP000198767">
    <property type="component" value="Unassembled WGS sequence"/>
</dbReference>
<protein>
    <submittedName>
        <fullName evidence="1">Uncharacterized protein</fullName>
    </submittedName>
</protein>
<evidence type="ECO:0000313" key="2">
    <source>
        <dbReference type="Proteomes" id="UP000198767"/>
    </source>
</evidence>
<keyword evidence="2" id="KW-1185">Reference proteome</keyword>
<reference evidence="1 2" key="1">
    <citation type="submission" date="2016-10" db="EMBL/GenBank/DDBJ databases">
        <authorList>
            <person name="de Groot N.N."/>
        </authorList>
    </citation>
    <scope>NUCLEOTIDE SEQUENCE [LARGE SCALE GENOMIC DNA]</scope>
    <source>
        <strain evidence="1 2">U95</strain>
    </source>
</reference>